<dbReference type="RefSeq" id="WP_121834583.1">
    <property type="nucleotide sequence ID" value="NZ_CP163513.1"/>
</dbReference>
<reference evidence="2 3" key="1">
    <citation type="submission" date="2018-10" db="EMBL/GenBank/DDBJ databases">
        <title>Streptococcus hillyeri sp. nov., isolated from equine tracheal sample.</title>
        <authorList>
            <person name="Macfadyen A.C."/>
            <person name="Waller A."/>
            <person name="Paterson G.K."/>
        </authorList>
    </citation>
    <scope>NUCLEOTIDE SEQUENCE [LARGE SCALE GENOMIC DNA]</scope>
    <source>
        <strain evidence="2 3">28462</strain>
    </source>
</reference>
<feature type="transmembrane region" description="Helical" evidence="1">
    <location>
        <begin position="44"/>
        <end position="63"/>
    </location>
</feature>
<proteinExistence type="predicted"/>
<feature type="transmembrane region" description="Helical" evidence="1">
    <location>
        <begin position="12"/>
        <end position="32"/>
    </location>
</feature>
<protein>
    <submittedName>
        <fullName evidence="2">Uncharacterized protein</fullName>
    </submittedName>
</protein>
<gene>
    <name evidence="2" type="ORF">EAF07_01760</name>
</gene>
<keyword evidence="1" id="KW-0812">Transmembrane</keyword>
<dbReference type="AlphaFoldDB" id="A0A3L9E015"/>
<evidence type="ECO:0000313" key="3">
    <source>
        <dbReference type="Proteomes" id="UP000279194"/>
    </source>
</evidence>
<keyword evidence="1" id="KW-1133">Transmembrane helix</keyword>
<dbReference type="EMBL" id="RCVM01000002">
    <property type="protein sequence ID" value="RLY04742.1"/>
    <property type="molecule type" value="Genomic_DNA"/>
</dbReference>
<keyword evidence="1" id="KW-0472">Membrane</keyword>
<accession>A0A3L9E015</accession>
<comment type="caution">
    <text evidence="2">The sequence shown here is derived from an EMBL/GenBank/DDBJ whole genome shotgun (WGS) entry which is preliminary data.</text>
</comment>
<organism evidence="2 3">
    <name type="scientific">Streptococcus hillyeri</name>
    <dbReference type="NCBI Taxonomy" id="2282420"/>
    <lineage>
        <taxon>Bacteria</taxon>
        <taxon>Bacillati</taxon>
        <taxon>Bacillota</taxon>
        <taxon>Bacilli</taxon>
        <taxon>Lactobacillales</taxon>
        <taxon>Streptococcaceae</taxon>
        <taxon>Streptococcus</taxon>
    </lineage>
</organism>
<sequence length="95" mass="10954">MFNRFLKKHPVLEIIVNFSMLAICLWVSHLLVSVLKVTRVEGHYLFPMFQCAFLLFALYANVITGKEEESFLERLRNFAQVGTVIAIGFSLSMVR</sequence>
<feature type="transmembrane region" description="Helical" evidence="1">
    <location>
        <begin position="75"/>
        <end position="94"/>
    </location>
</feature>
<dbReference type="Proteomes" id="UP000279194">
    <property type="component" value="Unassembled WGS sequence"/>
</dbReference>
<name>A0A3L9E015_9STRE</name>
<evidence type="ECO:0000313" key="2">
    <source>
        <dbReference type="EMBL" id="RLY04742.1"/>
    </source>
</evidence>
<keyword evidence="3" id="KW-1185">Reference proteome</keyword>
<evidence type="ECO:0000256" key="1">
    <source>
        <dbReference type="SAM" id="Phobius"/>
    </source>
</evidence>